<dbReference type="Proteomes" id="UP000615455">
    <property type="component" value="Unassembled WGS sequence"/>
</dbReference>
<comment type="caution">
    <text evidence="1">The sequence shown here is derived from an EMBL/GenBank/DDBJ whole genome shotgun (WGS) entry which is preliminary data.</text>
</comment>
<keyword evidence="2" id="KW-1185">Reference proteome</keyword>
<sequence>MGTGESGAGQIISGIIAGADYTLKGSGRVRAGGEQTIIGVDCMDSSGTKLSGGKFELIFDNNDVHSEDAQLHDSRRNYRCDYGLS</sequence>
<evidence type="ECO:0000313" key="1">
    <source>
        <dbReference type="EMBL" id="GFZ82810.1"/>
    </source>
</evidence>
<gene>
    <name evidence="1" type="ORF">GCM10008018_30860</name>
</gene>
<dbReference type="EMBL" id="BMHE01000014">
    <property type="protein sequence ID" value="GFZ82810.1"/>
    <property type="molecule type" value="Genomic_DNA"/>
</dbReference>
<protein>
    <submittedName>
        <fullName evidence="1">Uncharacterized protein</fullName>
    </submittedName>
</protein>
<organism evidence="1 2">
    <name type="scientific">Paenibacillus marchantiophytorum</name>
    <dbReference type="NCBI Taxonomy" id="1619310"/>
    <lineage>
        <taxon>Bacteria</taxon>
        <taxon>Bacillati</taxon>
        <taxon>Bacillota</taxon>
        <taxon>Bacilli</taxon>
        <taxon>Bacillales</taxon>
        <taxon>Paenibacillaceae</taxon>
        <taxon>Paenibacillus</taxon>
    </lineage>
</organism>
<evidence type="ECO:0000313" key="2">
    <source>
        <dbReference type="Proteomes" id="UP000615455"/>
    </source>
</evidence>
<name>A0ABQ1ER01_9BACL</name>
<reference evidence="2" key="1">
    <citation type="journal article" date="2019" name="Int. J. Syst. Evol. Microbiol.">
        <title>The Global Catalogue of Microorganisms (GCM) 10K type strain sequencing project: providing services to taxonomists for standard genome sequencing and annotation.</title>
        <authorList>
            <consortium name="The Broad Institute Genomics Platform"/>
            <consortium name="The Broad Institute Genome Sequencing Center for Infectious Disease"/>
            <person name="Wu L."/>
            <person name="Ma J."/>
        </authorList>
    </citation>
    <scope>NUCLEOTIDE SEQUENCE [LARGE SCALE GENOMIC DNA]</scope>
    <source>
        <strain evidence="2">CGMCC 1.15043</strain>
    </source>
</reference>
<proteinExistence type="predicted"/>
<accession>A0ABQ1ER01</accession>